<proteinExistence type="inferred from homology"/>
<dbReference type="PANTHER" id="PTHR43108">
    <property type="entry name" value="N-ACETYLGLUCOSAMINE-6-SULFATASE FAMILY MEMBER"/>
    <property type="match status" value="1"/>
</dbReference>
<dbReference type="PROSITE" id="PS51318">
    <property type="entry name" value="TAT"/>
    <property type="match status" value="1"/>
</dbReference>
<evidence type="ECO:0000259" key="3">
    <source>
        <dbReference type="Pfam" id="PF16347"/>
    </source>
</evidence>
<name>A0AAW6TPG3_9BACT</name>
<comment type="caution">
    <text evidence="4">The sequence shown here is derived from an EMBL/GenBank/DDBJ whole genome shotgun (WGS) entry which is preliminary data.</text>
</comment>
<dbReference type="InterPro" id="IPR024607">
    <property type="entry name" value="Sulfatase_CS"/>
</dbReference>
<keyword evidence="5" id="KW-1185">Reference proteome</keyword>
<dbReference type="InterPro" id="IPR017850">
    <property type="entry name" value="Alkaline_phosphatase_core_sf"/>
</dbReference>
<dbReference type="RefSeq" id="WP_349242845.1">
    <property type="nucleotide sequence ID" value="NZ_JASCXX010000001.1"/>
</dbReference>
<dbReference type="InterPro" id="IPR006311">
    <property type="entry name" value="TAT_signal"/>
</dbReference>
<dbReference type="GO" id="GO:0016787">
    <property type="term" value="F:hydrolase activity"/>
    <property type="evidence" value="ECO:0007669"/>
    <property type="project" value="UniProtKB-KW"/>
</dbReference>
<organism evidence="4 5">
    <name type="scientific">Anaerobaca lacustris</name>
    <dbReference type="NCBI Taxonomy" id="3044600"/>
    <lineage>
        <taxon>Bacteria</taxon>
        <taxon>Pseudomonadati</taxon>
        <taxon>Planctomycetota</taxon>
        <taxon>Phycisphaerae</taxon>
        <taxon>Sedimentisphaerales</taxon>
        <taxon>Anaerobacaceae</taxon>
        <taxon>Anaerobaca</taxon>
    </lineage>
</organism>
<evidence type="ECO:0000313" key="4">
    <source>
        <dbReference type="EMBL" id="MDI6447435.1"/>
    </source>
</evidence>
<evidence type="ECO:0000256" key="1">
    <source>
        <dbReference type="ARBA" id="ARBA00008779"/>
    </source>
</evidence>
<dbReference type="Pfam" id="PF16347">
    <property type="entry name" value="SGSH_C"/>
    <property type="match status" value="1"/>
</dbReference>
<dbReference type="SUPFAM" id="SSF53649">
    <property type="entry name" value="Alkaline phosphatase-like"/>
    <property type="match status" value="1"/>
</dbReference>
<dbReference type="CDD" id="cd16031">
    <property type="entry name" value="G6S_like"/>
    <property type="match status" value="1"/>
</dbReference>
<dbReference type="PROSITE" id="PS00523">
    <property type="entry name" value="SULFATASE_1"/>
    <property type="match status" value="1"/>
</dbReference>
<dbReference type="PANTHER" id="PTHR43108:SF6">
    <property type="entry name" value="N-SULPHOGLUCOSAMINE SULPHOHYDROLASE"/>
    <property type="match status" value="1"/>
</dbReference>
<evidence type="ECO:0000256" key="2">
    <source>
        <dbReference type="ARBA" id="ARBA00022801"/>
    </source>
</evidence>
<sequence length="523" mass="59955">MSKMSHTRRDFLKLAGLVAMPFVLPESARSQDAQRSHGQTRPNIVFIFTDDHAVQAIGAYGSIINQTPHIDRLSREGAIFDRCFCCNSICAPSRAAVLTGKHSHANGQRTNAETFDGSQPTFPKLLRQAGYETALIGKWHLRSDPTGFDHWEVLPGQGSYYNPDFLTAAGRKHYEGYATDITTDLALDWLKTGRDASKPFLLMCQHKAPHRTWAPGPDHLTLYDDVTIPEPPTLFDDYAGRSPLLKENEMTITGHLMYDYDLKVTGLKEPDLLGRAYENPEYRRMTDEQRARWDAAYGPQNEAFLNNRPEGKELVRWKYQRYIKDYLRCVASVDDNVGRLLDYLDAAGLSDNTIVVYSSDQGFYLGEHGWYDKRWIYEESFRMPFVVRWPGVARPGTRVSALAQNIDFAPTFLDAAGLEPPGEMQGASLRPLMDGTVPSDWRRGVYYHYYERGEHNVPRHEGVRTERYKLVHFYDVGQWELYDLVEDPQEMRSVYDEPAYRRTATRLKTELEALRRKYAVEPA</sequence>
<dbReference type="InterPro" id="IPR032506">
    <property type="entry name" value="SGSH_C"/>
</dbReference>
<dbReference type="EMBL" id="JASCXX010000001">
    <property type="protein sequence ID" value="MDI6447435.1"/>
    <property type="molecule type" value="Genomic_DNA"/>
</dbReference>
<accession>A0AAW6TPG3</accession>
<reference evidence="4" key="1">
    <citation type="submission" date="2023-05" db="EMBL/GenBank/DDBJ databases">
        <title>Anaerotaeda fermentans gen. nov., sp. nov., a novel anaerobic planctomycete of the new family within the order Sedimentisphaerales isolated from Taman Peninsula, Russia.</title>
        <authorList>
            <person name="Khomyakova M.A."/>
            <person name="Merkel A.Y."/>
            <person name="Slobodkin A.I."/>
        </authorList>
    </citation>
    <scope>NUCLEOTIDE SEQUENCE</scope>
    <source>
        <strain evidence="4">M17dextr</strain>
    </source>
</reference>
<dbReference type="AlphaFoldDB" id="A0AAW6TPG3"/>
<dbReference type="Proteomes" id="UP001431776">
    <property type="component" value="Unassembled WGS sequence"/>
</dbReference>
<feature type="domain" description="N-sulphoglucosamine sulphohydrolase C-terminal" evidence="3">
    <location>
        <begin position="366"/>
        <end position="516"/>
    </location>
</feature>
<dbReference type="Gene3D" id="3.40.720.10">
    <property type="entry name" value="Alkaline Phosphatase, subunit A"/>
    <property type="match status" value="1"/>
</dbReference>
<dbReference type="PROSITE" id="PS00149">
    <property type="entry name" value="SULFATASE_2"/>
    <property type="match status" value="1"/>
</dbReference>
<protein>
    <submittedName>
        <fullName evidence="4">Sulfatase</fullName>
    </submittedName>
</protein>
<gene>
    <name evidence="4" type="ORF">QJ522_00135</name>
</gene>
<keyword evidence="2" id="KW-0378">Hydrolase</keyword>
<comment type="similarity">
    <text evidence="1">Belongs to the sulfatase family.</text>
</comment>
<evidence type="ECO:0000313" key="5">
    <source>
        <dbReference type="Proteomes" id="UP001431776"/>
    </source>
</evidence>